<dbReference type="PANTHER" id="PTHR30535">
    <property type="entry name" value="VITAMIN B12-BINDING PROTEIN"/>
    <property type="match status" value="1"/>
</dbReference>
<dbReference type="Proteomes" id="UP000320160">
    <property type="component" value="Unassembled WGS sequence"/>
</dbReference>
<name>A0A553WKN0_9SPHN</name>
<dbReference type="EMBL" id="VKKU01000001">
    <property type="protein sequence ID" value="TSB05214.1"/>
    <property type="molecule type" value="Genomic_DNA"/>
</dbReference>
<dbReference type="OrthoDB" id="1632039at2"/>
<sequence>MKRVWPLLLLLGGCSGQPGIAPGGIVSNNPCIDAILAEIAAPGQVAAVSVYSHDADSASAPLAWARQYPALGTGAEDILAAKPRLVLTGNLASTGTNAALAKAGIKVVAVGVAATLDEDVAQVRQIAKAIGRVEAGEALVARMLESQGSAQNQVPQGEAPSAIIWQNGGFVAGTGTLQDELLRRHGFRNASASFGLQSWGVLPLESLIRNPPQFIFMPVAPEGNADRELASRQKLLKHLGSKTRIVPFRDQLLFCGGPTVIKVARIFETARRTAR</sequence>
<dbReference type="PANTHER" id="PTHR30535:SF4">
    <property type="entry name" value="HEMIN-BINDING PERIPLASMIC PROTEIN HMUT"/>
    <property type="match status" value="1"/>
</dbReference>
<evidence type="ECO:0000313" key="3">
    <source>
        <dbReference type="Proteomes" id="UP000320160"/>
    </source>
</evidence>
<dbReference type="InterPro" id="IPR002491">
    <property type="entry name" value="ABC_transptr_periplasmic_BD"/>
</dbReference>
<organism evidence="2 3">
    <name type="scientific">Sphingorhabdus contaminans</name>
    <dbReference type="NCBI Taxonomy" id="1343899"/>
    <lineage>
        <taxon>Bacteria</taxon>
        <taxon>Pseudomonadati</taxon>
        <taxon>Pseudomonadota</taxon>
        <taxon>Alphaproteobacteria</taxon>
        <taxon>Sphingomonadales</taxon>
        <taxon>Sphingomonadaceae</taxon>
        <taxon>Sphingorhabdus</taxon>
    </lineage>
</organism>
<proteinExistence type="predicted"/>
<dbReference type="SUPFAM" id="SSF53807">
    <property type="entry name" value="Helical backbone' metal receptor"/>
    <property type="match status" value="1"/>
</dbReference>
<dbReference type="RefSeq" id="WP_143776130.1">
    <property type="nucleotide sequence ID" value="NZ_VKKU01000001.1"/>
</dbReference>
<dbReference type="AlphaFoldDB" id="A0A553WKN0"/>
<dbReference type="InterPro" id="IPR050902">
    <property type="entry name" value="ABC_Transporter_SBP"/>
</dbReference>
<keyword evidence="3" id="KW-1185">Reference proteome</keyword>
<accession>A0A553WKN0</accession>
<dbReference type="Gene3D" id="3.40.50.1980">
    <property type="entry name" value="Nitrogenase molybdenum iron protein domain"/>
    <property type="match status" value="2"/>
</dbReference>
<gene>
    <name evidence="2" type="ORF">FOM92_07555</name>
</gene>
<evidence type="ECO:0000259" key="1">
    <source>
        <dbReference type="Pfam" id="PF01497"/>
    </source>
</evidence>
<reference evidence="2 3" key="1">
    <citation type="submission" date="2019-07" db="EMBL/GenBank/DDBJ databases">
        <authorList>
            <person name="Park M."/>
        </authorList>
    </citation>
    <scope>NUCLEOTIDE SEQUENCE [LARGE SCALE GENOMIC DNA]</scope>
    <source>
        <strain evidence="2 3">KCTC32445</strain>
    </source>
</reference>
<dbReference type="Pfam" id="PF01497">
    <property type="entry name" value="Peripla_BP_2"/>
    <property type="match status" value="1"/>
</dbReference>
<feature type="domain" description="Fe/B12 periplasmic-binding" evidence="1">
    <location>
        <begin position="25"/>
        <end position="217"/>
    </location>
</feature>
<comment type="caution">
    <text evidence="2">The sequence shown here is derived from an EMBL/GenBank/DDBJ whole genome shotgun (WGS) entry which is preliminary data.</text>
</comment>
<protein>
    <submittedName>
        <fullName evidence="2">ABC transporter substrate-binding protein</fullName>
    </submittedName>
</protein>
<evidence type="ECO:0000313" key="2">
    <source>
        <dbReference type="EMBL" id="TSB05214.1"/>
    </source>
</evidence>